<dbReference type="InterPro" id="IPR013094">
    <property type="entry name" value="AB_hydrolase_3"/>
</dbReference>
<dbReference type="SUPFAM" id="SSF53474">
    <property type="entry name" value="alpha/beta-Hydrolases"/>
    <property type="match status" value="1"/>
</dbReference>
<evidence type="ECO:0000313" key="6">
    <source>
        <dbReference type="Proteomes" id="UP000069443"/>
    </source>
</evidence>
<reference evidence="6" key="1">
    <citation type="journal article" date="2016" name="Genome Announc.">
        <title>Draft Genome Sequences of Five Rapidly Growing Mycobacterium Species, M. thermoresistibile, M. fortuitum subsp. acetamidolyticum, M. canariasense, M. brisbanense, and M. novocastrense.</title>
        <authorList>
            <person name="Katahira K."/>
            <person name="Ogura Y."/>
            <person name="Gotoh Y."/>
            <person name="Hayashi T."/>
        </authorList>
    </citation>
    <scope>NUCLEOTIDE SEQUENCE [LARGE SCALE GENOMIC DNA]</scope>
    <source>
        <strain evidence="6">JCM15298</strain>
    </source>
</reference>
<feature type="transmembrane region" description="Helical" evidence="3">
    <location>
        <begin position="27"/>
        <end position="50"/>
    </location>
</feature>
<dbReference type="Gene3D" id="3.40.50.1820">
    <property type="entry name" value="alpha/beta hydrolase"/>
    <property type="match status" value="1"/>
</dbReference>
<comment type="caution">
    <text evidence="5">The sequence shown here is derived from an EMBL/GenBank/DDBJ whole genome shotgun (WGS) entry which is preliminary data.</text>
</comment>
<keyword evidence="3" id="KW-0812">Transmembrane</keyword>
<name>A0A117I957_MYCCR</name>
<dbReference type="InterPro" id="IPR029058">
    <property type="entry name" value="AB_hydrolase_fold"/>
</dbReference>
<dbReference type="PANTHER" id="PTHR48081">
    <property type="entry name" value="AB HYDROLASE SUPERFAMILY PROTEIN C4A8.06C"/>
    <property type="match status" value="1"/>
</dbReference>
<dbReference type="GO" id="GO:0004806">
    <property type="term" value="F:triacylglycerol lipase activity"/>
    <property type="evidence" value="ECO:0007669"/>
    <property type="project" value="TreeGrafter"/>
</dbReference>
<organism evidence="5 6">
    <name type="scientific">Mycolicibacterium canariasense</name>
    <name type="common">Mycobacterium canariasense</name>
    <dbReference type="NCBI Taxonomy" id="228230"/>
    <lineage>
        <taxon>Bacteria</taxon>
        <taxon>Bacillati</taxon>
        <taxon>Actinomycetota</taxon>
        <taxon>Actinomycetes</taxon>
        <taxon>Mycobacteriales</taxon>
        <taxon>Mycobacteriaceae</taxon>
        <taxon>Mycolicibacterium</taxon>
    </lineage>
</organism>
<reference evidence="6" key="2">
    <citation type="submission" date="2016-02" db="EMBL/GenBank/DDBJ databases">
        <title>Draft genome sequence of five rapidly growing Mycobacterium species.</title>
        <authorList>
            <person name="Katahira K."/>
            <person name="Gotou Y."/>
            <person name="Iida K."/>
            <person name="Ogura Y."/>
            <person name="Hayashi T."/>
        </authorList>
    </citation>
    <scope>NUCLEOTIDE SEQUENCE [LARGE SCALE GENOMIC DNA]</scope>
    <source>
        <strain evidence="6">JCM15298</strain>
    </source>
</reference>
<dbReference type="Proteomes" id="UP000069443">
    <property type="component" value="Unassembled WGS sequence"/>
</dbReference>
<comment type="similarity">
    <text evidence="1">Belongs to the 'GDXG' lipolytic enzyme family.</text>
</comment>
<dbReference type="InterPro" id="IPR050300">
    <property type="entry name" value="GDXG_lipolytic_enzyme"/>
</dbReference>
<dbReference type="STRING" id="228230.RMCC_1258"/>
<keyword evidence="3" id="KW-0472">Membrane</keyword>
<keyword evidence="3" id="KW-1133">Transmembrane helix</keyword>
<evidence type="ECO:0000256" key="3">
    <source>
        <dbReference type="SAM" id="Phobius"/>
    </source>
</evidence>
<sequence>MGTVNSLEWRDRPTTVQFGPACRQSRLLGVLTAISLRTVLGIVTIIGLIVNKVWPAGLQRAHLDVIDRPLRFIPPLPGTSVTPERLPHCPAEWVVAPDARDSDRVIIYFHGSALVTLGLNSHRRFASKLSEATGSQVFNVGYRLAPQASIEEAVEDGLDAYRHVLSLGFTPDRIVLAGDSAGGLMAADTALAIRDAGLPVPAGQVLLSALTSADMQLKYAALKEHTDVLFPFMTVKFIYDVFATVNGTRPVPVMPSEANMSGLGPFLLQIGTNEMLRNDTFTLADRLQADGVPVWVQVWDKAMHMFQLSFDVNPDARRAVEEIASFVEYVTTAARDEAAS</sequence>
<protein>
    <submittedName>
        <fullName evidence="5">Lipase</fullName>
    </submittedName>
</protein>
<dbReference type="Pfam" id="PF07859">
    <property type="entry name" value="Abhydrolase_3"/>
    <property type="match status" value="1"/>
</dbReference>
<proteinExistence type="inferred from homology"/>
<evidence type="ECO:0000259" key="4">
    <source>
        <dbReference type="Pfam" id="PF07859"/>
    </source>
</evidence>
<evidence type="ECO:0000256" key="2">
    <source>
        <dbReference type="ARBA" id="ARBA00022801"/>
    </source>
</evidence>
<accession>A0A117I957</accession>
<dbReference type="EMBL" id="BCSY01000033">
    <property type="protein sequence ID" value="GAS94292.1"/>
    <property type="molecule type" value="Genomic_DNA"/>
</dbReference>
<feature type="domain" description="Alpha/beta hydrolase fold-3" evidence="4">
    <location>
        <begin position="106"/>
        <end position="307"/>
    </location>
</feature>
<dbReference type="OrthoDB" id="128186at2"/>
<evidence type="ECO:0000256" key="1">
    <source>
        <dbReference type="ARBA" id="ARBA00010515"/>
    </source>
</evidence>
<dbReference type="AlphaFoldDB" id="A0A117I957"/>
<evidence type="ECO:0000313" key="5">
    <source>
        <dbReference type="EMBL" id="GAS94292.1"/>
    </source>
</evidence>
<keyword evidence="6" id="KW-1185">Reference proteome</keyword>
<dbReference type="RefSeq" id="WP_109762062.1">
    <property type="nucleotide sequence ID" value="NZ_BCSY01000033.1"/>
</dbReference>
<dbReference type="PANTHER" id="PTHR48081:SF30">
    <property type="entry name" value="ACETYL-HYDROLASE LIPR-RELATED"/>
    <property type="match status" value="1"/>
</dbReference>
<keyword evidence="2" id="KW-0378">Hydrolase</keyword>
<gene>
    <name evidence="5" type="primary">lipU</name>
    <name evidence="5" type="ORF">RMCC_1258</name>
</gene>